<organism evidence="1 2">
    <name type="scientific">Lentinus brumalis</name>
    <dbReference type="NCBI Taxonomy" id="2498619"/>
    <lineage>
        <taxon>Eukaryota</taxon>
        <taxon>Fungi</taxon>
        <taxon>Dikarya</taxon>
        <taxon>Basidiomycota</taxon>
        <taxon>Agaricomycotina</taxon>
        <taxon>Agaricomycetes</taxon>
        <taxon>Polyporales</taxon>
        <taxon>Polyporaceae</taxon>
        <taxon>Lentinus</taxon>
    </lineage>
</organism>
<gene>
    <name evidence="1" type="ORF">OH76DRAFT_520873</name>
</gene>
<accession>A0A371DAQ5</accession>
<dbReference type="AlphaFoldDB" id="A0A371DAQ5"/>
<keyword evidence="2" id="KW-1185">Reference proteome</keyword>
<protein>
    <submittedName>
        <fullName evidence="1">Uncharacterized protein</fullName>
    </submittedName>
</protein>
<evidence type="ECO:0000313" key="2">
    <source>
        <dbReference type="Proteomes" id="UP000256964"/>
    </source>
</evidence>
<evidence type="ECO:0000313" key="1">
    <source>
        <dbReference type="EMBL" id="RDX49619.1"/>
    </source>
</evidence>
<sequence>MVFGEDPGKHTRESETHNKNTYQYLISTLSSSQWPYSSTFVGTAISSSFPFTKSYLNLSRVSRLSSTASLGLLTTNVPLPSTTSSSEGAYQFRTSTFRDTRRPWRILSCLQESEAEVSSICKPGCSSPSTGASGTSSDMPVTYWFIPSRTCISQAVRQKVY</sequence>
<proteinExistence type="predicted"/>
<name>A0A371DAQ5_9APHY</name>
<dbReference type="EMBL" id="KZ857404">
    <property type="protein sequence ID" value="RDX49619.1"/>
    <property type="molecule type" value="Genomic_DNA"/>
</dbReference>
<dbReference type="Proteomes" id="UP000256964">
    <property type="component" value="Unassembled WGS sequence"/>
</dbReference>
<reference evidence="1 2" key="1">
    <citation type="journal article" date="2018" name="Biotechnol. Biofuels">
        <title>Integrative visual omics of the white-rot fungus Polyporus brumalis exposes the biotechnological potential of its oxidative enzymes for delignifying raw plant biomass.</title>
        <authorList>
            <person name="Miyauchi S."/>
            <person name="Rancon A."/>
            <person name="Drula E."/>
            <person name="Hage H."/>
            <person name="Chaduli D."/>
            <person name="Favel A."/>
            <person name="Grisel S."/>
            <person name="Henrissat B."/>
            <person name="Herpoel-Gimbert I."/>
            <person name="Ruiz-Duenas F.J."/>
            <person name="Chevret D."/>
            <person name="Hainaut M."/>
            <person name="Lin J."/>
            <person name="Wang M."/>
            <person name="Pangilinan J."/>
            <person name="Lipzen A."/>
            <person name="Lesage-Meessen L."/>
            <person name="Navarro D."/>
            <person name="Riley R."/>
            <person name="Grigoriev I.V."/>
            <person name="Zhou S."/>
            <person name="Raouche S."/>
            <person name="Rosso M.N."/>
        </authorList>
    </citation>
    <scope>NUCLEOTIDE SEQUENCE [LARGE SCALE GENOMIC DNA]</scope>
    <source>
        <strain evidence="1 2">BRFM 1820</strain>
    </source>
</reference>